<dbReference type="EMBL" id="FNCJ01000002">
    <property type="protein sequence ID" value="SDG15274.1"/>
    <property type="molecule type" value="Genomic_DNA"/>
</dbReference>
<feature type="region of interest" description="Disordered" evidence="1">
    <location>
        <begin position="457"/>
        <end position="491"/>
    </location>
</feature>
<reference evidence="2 3" key="1">
    <citation type="submission" date="2016-10" db="EMBL/GenBank/DDBJ databases">
        <authorList>
            <person name="de Groot N.N."/>
        </authorList>
    </citation>
    <scope>NUCLEOTIDE SEQUENCE [LARGE SCALE GENOMIC DNA]</scope>
    <source>
        <strain evidence="2 3">LMG 2247</strain>
    </source>
</reference>
<accession>A0A1G7RX63</accession>
<name>A0A1G7RX63_9BURK</name>
<dbReference type="RefSeq" id="WP_090682349.1">
    <property type="nucleotide sequence ID" value="NZ_CADERL010000002.1"/>
</dbReference>
<sequence length="772" mass="85086">MLVDLVRDLLYRIAPVWETSFARHGLDLHAAHTASELARPLKIDWTDPGVADLCRSTYRAIEPGDPARSLLYHMLARPADGPSCESVSPDELDLLENYLYSRAGPPDDWQTLDIAVLAYQYRPARRTGHQVHADMVFSRLGIARNGDREARFDRRGRCFSPDAEDVAHVRVLPARFGAFLVRRGQGPHALALIEGEQSGDHARPFVAPVYKLFQGSECLPGVPVSLSFVQHHVGDKLKRAAQARWGVTVPPATDLDAAPFTMTSSGRASDTVGLEHVGSTVLVMPKPLPLVESVPAETFPVHSFKVPREWPWPLGIVNRRYTSMRIVTSLLRVFLAGIDEERQLYFPHFAKNWLRYPEPRNAPEYINIRHPARRGDGPAPDMRIHPENRARFLKEVKDGGYETRLFIDHCVEGVVSVALDEAAALRVLPAYSIVAAPDFYPYADQVELQRWFQQTHTDPKSQFRNGGPSSLSGERLAANPQHNDPLTGKQAFPRADTTISVAFSLAARTDHHTSPAASSTRMVSFLSDASSNVFAPGWDVTYASDRGGIFLATHGLGSPFAEDVKLCAASNSFWPALSPDASRTFNRADAPTAIPMLDEEIGLHPGHPLVVEGVATACRGWDGEFGPYLTPDGMAEYADIYRSDYVANAIAGNMLYGALQDVDSAELIRRIRALRHAVAACDHGQTPAHTRLWLISARRVNNRPSIAQTAYRFLFVLPLDHGPQPVQTAPGRLRVPYAQALCCDSTATERLNDVLTAAPGAEALALYLRDGR</sequence>
<evidence type="ECO:0000256" key="1">
    <source>
        <dbReference type="SAM" id="MobiDB-lite"/>
    </source>
</evidence>
<gene>
    <name evidence="2" type="ORF">SAMN05216466_102296</name>
</gene>
<protein>
    <submittedName>
        <fullName evidence="2">Uncharacterized protein</fullName>
    </submittedName>
</protein>
<dbReference type="Proteomes" id="UP000199706">
    <property type="component" value="Unassembled WGS sequence"/>
</dbReference>
<proteinExistence type="predicted"/>
<evidence type="ECO:0000313" key="3">
    <source>
        <dbReference type="Proteomes" id="UP000199706"/>
    </source>
</evidence>
<feature type="compositionally biased region" description="Polar residues" evidence="1">
    <location>
        <begin position="457"/>
        <end position="472"/>
    </location>
</feature>
<dbReference type="AlphaFoldDB" id="A0A1G7RX63"/>
<dbReference type="OrthoDB" id="719343at2"/>
<organism evidence="2 3">
    <name type="scientific">Paraburkholderia phenazinium</name>
    <dbReference type="NCBI Taxonomy" id="60549"/>
    <lineage>
        <taxon>Bacteria</taxon>
        <taxon>Pseudomonadati</taxon>
        <taxon>Pseudomonadota</taxon>
        <taxon>Betaproteobacteria</taxon>
        <taxon>Burkholderiales</taxon>
        <taxon>Burkholderiaceae</taxon>
        <taxon>Paraburkholderia</taxon>
    </lineage>
</organism>
<evidence type="ECO:0000313" key="2">
    <source>
        <dbReference type="EMBL" id="SDG15274.1"/>
    </source>
</evidence>